<gene>
    <name evidence="2" type="ORF">ACFPIJ_57355</name>
</gene>
<proteinExistence type="predicted"/>
<accession>A0ABV9WK20</accession>
<feature type="region of interest" description="Disordered" evidence="1">
    <location>
        <begin position="1"/>
        <end position="45"/>
    </location>
</feature>
<dbReference type="EMBL" id="JBHSIU010000122">
    <property type="protein sequence ID" value="MFC5007368.1"/>
    <property type="molecule type" value="Genomic_DNA"/>
</dbReference>
<dbReference type="RefSeq" id="WP_380128013.1">
    <property type="nucleotide sequence ID" value="NZ_JBHSIU010000122.1"/>
</dbReference>
<feature type="compositionally biased region" description="Polar residues" evidence="1">
    <location>
        <begin position="30"/>
        <end position="40"/>
    </location>
</feature>
<reference evidence="3" key="1">
    <citation type="journal article" date="2019" name="Int. J. Syst. Evol. Microbiol.">
        <title>The Global Catalogue of Microorganisms (GCM) 10K type strain sequencing project: providing services to taxonomists for standard genome sequencing and annotation.</title>
        <authorList>
            <consortium name="The Broad Institute Genomics Platform"/>
            <consortium name="The Broad Institute Genome Sequencing Center for Infectious Disease"/>
            <person name="Wu L."/>
            <person name="Ma J."/>
        </authorList>
    </citation>
    <scope>NUCLEOTIDE SEQUENCE [LARGE SCALE GENOMIC DNA]</scope>
    <source>
        <strain evidence="3">CGMCC 4.7152</strain>
    </source>
</reference>
<protein>
    <recommendedName>
        <fullName evidence="4">IrrE N-terminal-like domain-containing protein</fullName>
    </recommendedName>
</protein>
<feature type="compositionally biased region" description="Polar residues" evidence="1">
    <location>
        <begin position="1"/>
        <end position="17"/>
    </location>
</feature>
<evidence type="ECO:0000256" key="1">
    <source>
        <dbReference type="SAM" id="MobiDB-lite"/>
    </source>
</evidence>
<comment type="caution">
    <text evidence="2">The sequence shown here is derived from an EMBL/GenBank/DDBJ whole genome shotgun (WGS) entry which is preliminary data.</text>
</comment>
<organism evidence="2 3">
    <name type="scientific">Dactylosporangium cerinum</name>
    <dbReference type="NCBI Taxonomy" id="1434730"/>
    <lineage>
        <taxon>Bacteria</taxon>
        <taxon>Bacillati</taxon>
        <taxon>Actinomycetota</taxon>
        <taxon>Actinomycetes</taxon>
        <taxon>Micromonosporales</taxon>
        <taxon>Micromonosporaceae</taxon>
        <taxon>Dactylosporangium</taxon>
    </lineage>
</organism>
<sequence>MAATRSGTAPGTSTRKPTNAGRRHSAPRATGSSRPGSSRPDNVPRREDRLEEFQAALEARLAGMATDPRQWVEFVEQVAVFGARYSVQNQLLLTLQAAERGVTPVFFLPYGNKAGTSGWRLHGRQVKAGEHAFLVWAPVRRRPSEEQAAQLAAAGRTVLRDAGGRPAPQVVGFRPMATFELSQTDGAPFEPPTVDRARRAHVIGGRRPQRLDGDDPTGVFDDLAALIEAEGFAFSVIPPRTGHLGRANGITAFGSTRVVQVRNDLSAAQRVATTTHELAHIRCGHVTAALCGEQLHRGRAETEAESVAHVVCAALGLDTRGYSDAYVLGWADGDMDLVRDCADTVRRVSRTILQDLTPADADNDVADDGAGDCDDVAVGAGVAR</sequence>
<name>A0ABV9WK20_9ACTN</name>
<dbReference type="Proteomes" id="UP001595912">
    <property type="component" value="Unassembled WGS sequence"/>
</dbReference>
<evidence type="ECO:0000313" key="2">
    <source>
        <dbReference type="EMBL" id="MFC5007368.1"/>
    </source>
</evidence>
<keyword evidence="3" id="KW-1185">Reference proteome</keyword>
<evidence type="ECO:0000313" key="3">
    <source>
        <dbReference type="Proteomes" id="UP001595912"/>
    </source>
</evidence>
<evidence type="ECO:0008006" key="4">
    <source>
        <dbReference type="Google" id="ProtNLM"/>
    </source>
</evidence>